<evidence type="ECO:0000313" key="3">
    <source>
        <dbReference type="Proteomes" id="UP001524383"/>
    </source>
</evidence>
<gene>
    <name evidence="2" type="ORF">FTO68_03335</name>
</gene>
<dbReference type="InterPro" id="IPR000510">
    <property type="entry name" value="Nase/OxRdtase_comp1"/>
</dbReference>
<reference evidence="2 3" key="1">
    <citation type="submission" date="2019-08" db="EMBL/GenBank/DDBJ databases">
        <authorList>
            <person name="Chen S.-C."/>
            <person name="Lai M.-C."/>
            <person name="You Y.-T."/>
        </authorList>
    </citation>
    <scope>NUCLEOTIDE SEQUENCE [LARGE SCALE GENOMIC DNA]</scope>
    <source>
        <strain evidence="2 3">P2F9704a</strain>
    </source>
</reference>
<sequence length="349" mass="37307">MILSRSPIDTLRNEGCTLTGVLSVTGFMEDAVTVIHGPSGCTHHNASLLHASLAEIDEVHIPCLLSSNILEEEVIFGGEDALLHTLDAAEARSPSLICVVSTCIADTIGDDCAALCRQKRSMPVIHIPGAGFLGGGFSEGIRNALTSLLTLADSDSSTHDDSVLIVGEKNLEYEAEENFSEICRLLSLLDLAPGIRFVRRAPVSDCQKIGSAPVAIMREPSLLPVGSILSSRFNTHVIPGFPVGTKGTSGFLQKLGEYTGIDPRSAIHDEEGLIADLYCSFDDLRCESIRLNRAGADPATIMAAESAINSLGMKIRSEGYPLPLPYDPPIGISGTRRMLNAWRRCLSHA</sequence>
<dbReference type="PANTHER" id="PTHR42956:SF1">
    <property type="entry name" value="NITROGENASE IRON-MOLYBDENUM COFACTOR BIOSYNTHESIS PROTEIN NIFE"/>
    <property type="match status" value="1"/>
</dbReference>
<dbReference type="SUPFAM" id="SSF53807">
    <property type="entry name" value="Helical backbone' metal receptor"/>
    <property type="match status" value="1"/>
</dbReference>
<evidence type="ECO:0000259" key="1">
    <source>
        <dbReference type="Pfam" id="PF00148"/>
    </source>
</evidence>
<feature type="domain" description="Nitrogenase/oxidoreductase component 1" evidence="1">
    <location>
        <begin position="16"/>
        <end position="315"/>
    </location>
</feature>
<protein>
    <submittedName>
        <fullName evidence="2">Oxidoreductase</fullName>
    </submittedName>
</protein>
<name>A0ABD4TGD7_9EURY</name>
<dbReference type="Gene3D" id="3.40.50.1980">
    <property type="entry name" value="Nitrogenase molybdenum iron protein domain"/>
    <property type="match status" value="2"/>
</dbReference>
<comment type="caution">
    <text evidence="2">The sequence shown here is derived from an EMBL/GenBank/DDBJ whole genome shotgun (WGS) entry which is preliminary data.</text>
</comment>
<dbReference type="EMBL" id="VOTZ01000005">
    <property type="protein sequence ID" value="MCQ1538024.1"/>
    <property type="molecule type" value="Genomic_DNA"/>
</dbReference>
<accession>A0ABD4TGD7</accession>
<dbReference type="Proteomes" id="UP001524383">
    <property type="component" value="Unassembled WGS sequence"/>
</dbReference>
<organism evidence="2 3">
    <name type="scientific">Methanocalculus taiwanensis</name>
    <dbReference type="NCBI Taxonomy" id="106207"/>
    <lineage>
        <taxon>Archaea</taxon>
        <taxon>Methanobacteriati</taxon>
        <taxon>Methanobacteriota</taxon>
        <taxon>Stenosarchaea group</taxon>
        <taxon>Methanomicrobia</taxon>
        <taxon>Methanomicrobiales</taxon>
        <taxon>Methanocalculaceae</taxon>
        <taxon>Methanocalculus</taxon>
    </lineage>
</organism>
<dbReference type="Pfam" id="PF00148">
    <property type="entry name" value="Oxidored_nitro"/>
    <property type="match status" value="1"/>
</dbReference>
<dbReference type="PANTHER" id="PTHR42956">
    <property type="entry name" value="NITROGENASE IRON-MOLYBDENUM COFACTOR BIOSYNTHESIS PROTEIN NIFE"/>
    <property type="match status" value="1"/>
</dbReference>
<proteinExistence type="predicted"/>
<keyword evidence="3" id="KW-1185">Reference proteome</keyword>
<dbReference type="InterPro" id="IPR049939">
    <property type="entry name" value="NifE-like"/>
</dbReference>
<dbReference type="AlphaFoldDB" id="A0ABD4TGD7"/>
<evidence type="ECO:0000313" key="2">
    <source>
        <dbReference type="EMBL" id="MCQ1538024.1"/>
    </source>
</evidence>